<feature type="compositionally biased region" description="Basic residues" evidence="1">
    <location>
        <begin position="295"/>
        <end position="312"/>
    </location>
</feature>
<dbReference type="EMBL" id="MN739500">
    <property type="protein sequence ID" value="QHT08708.1"/>
    <property type="molecule type" value="Genomic_DNA"/>
</dbReference>
<proteinExistence type="predicted"/>
<reference evidence="2" key="1">
    <citation type="journal article" date="2020" name="Nature">
        <title>Giant virus diversity and host interactions through global metagenomics.</title>
        <authorList>
            <person name="Schulz F."/>
            <person name="Roux S."/>
            <person name="Paez-Espino D."/>
            <person name="Jungbluth S."/>
            <person name="Walsh D.A."/>
            <person name="Denef V.J."/>
            <person name="McMahon K.D."/>
            <person name="Konstantinidis K.T."/>
            <person name="Eloe-Fadrosh E.A."/>
            <person name="Kyrpides N.C."/>
            <person name="Woyke T."/>
        </authorList>
    </citation>
    <scope>NUCLEOTIDE SEQUENCE</scope>
    <source>
        <strain evidence="2">GVMAG-M-3300023109-53</strain>
    </source>
</reference>
<evidence type="ECO:0000313" key="2">
    <source>
        <dbReference type="EMBL" id="QHT08708.1"/>
    </source>
</evidence>
<accession>A0A6C0CW12</accession>
<sequence>MVSTINIIDGGVFSPPTKATGQLAFNIASFVLSKHPKNKIQYHFLPTNKYYNKPWVRCVSEEDRLIMLDNLVKYIHSNYKVPSNISFKVDDWEIKWGKKNKAPSTSLNTINNHFSKAQQKSLYLCHSIENIIQRVKGEWQNSLQLLFTIKFIVYDIYSSEIIGSNNAENYVFKQFDLIELLKQGNGSFPKPLLKYFNKNNISKQDIEDFIQFNKNPNKFEGIKNLIMQNILFLPKHLVPESYKSMAGNRVREELDVYYSSIKNLQKFITPETQKHILDQNLYHHCKSTYQSKLVSKTRSKKRTSKSKSKKKK</sequence>
<dbReference type="Gene3D" id="3.40.50.620">
    <property type="entry name" value="HUPs"/>
    <property type="match status" value="1"/>
</dbReference>
<feature type="region of interest" description="Disordered" evidence="1">
    <location>
        <begin position="293"/>
        <end position="312"/>
    </location>
</feature>
<dbReference type="InterPro" id="IPR014729">
    <property type="entry name" value="Rossmann-like_a/b/a_fold"/>
</dbReference>
<evidence type="ECO:0000256" key="1">
    <source>
        <dbReference type="SAM" id="MobiDB-lite"/>
    </source>
</evidence>
<name>A0A6C0CW12_9ZZZZ</name>
<dbReference type="AlphaFoldDB" id="A0A6C0CW12"/>
<protein>
    <submittedName>
        <fullName evidence="2">Uncharacterized protein</fullName>
    </submittedName>
</protein>
<organism evidence="2">
    <name type="scientific">viral metagenome</name>
    <dbReference type="NCBI Taxonomy" id="1070528"/>
    <lineage>
        <taxon>unclassified sequences</taxon>
        <taxon>metagenomes</taxon>
        <taxon>organismal metagenomes</taxon>
    </lineage>
</organism>